<reference evidence="2 3" key="1">
    <citation type="submission" date="2021-07" db="EMBL/GenBank/DDBJ databases">
        <title>A novel Jannaschia species isolated from marine dinoflagellate Ceratoperidinium margalefii.</title>
        <authorList>
            <person name="Jiang Y."/>
            <person name="Li Z."/>
        </authorList>
    </citation>
    <scope>NUCLEOTIDE SEQUENCE [LARGE SCALE GENOMIC DNA]</scope>
    <source>
        <strain evidence="2 3">J12C1-MA-4</strain>
    </source>
</reference>
<evidence type="ECO:0000259" key="1">
    <source>
        <dbReference type="SMART" id="SM00470"/>
    </source>
</evidence>
<keyword evidence="3" id="KW-1185">Reference proteome</keyword>
<sequence>MTPTIHTLPLSDIDADALPRDRISLAPSALAELQASIASLGLTHPIEVWRKRTASDAPYGLISGLRRLTATRALGHTTIPAFIRDPSDIAEAMTRMVSENEIRAAISPWEKGRLVTESVAEGLFPTLDAATDSLYRTLDRHRRARIRAMAEVVSEIGDHLLTAPETLSQNQITRIAFALRADLGPLITTALRTSKQKSPDAQWKTILPILLEAEETARTPRKSLYREGRPRRMAQVRSKLHIRRERTPDGWSLRFTGPEATGPLMEDIMDAVEDQFGSRQR</sequence>
<dbReference type="PANTHER" id="PTHR33375:SF1">
    <property type="entry name" value="CHROMOSOME-PARTITIONING PROTEIN PARB-RELATED"/>
    <property type="match status" value="1"/>
</dbReference>
<dbReference type="KEGG" id="gce:KYE46_00915"/>
<dbReference type="EMBL" id="CP079194">
    <property type="protein sequence ID" value="QXT39853.1"/>
    <property type="molecule type" value="Genomic_DNA"/>
</dbReference>
<dbReference type="InterPro" id="IPR050336">
    <property type="entry name" value="Chromosome_partition/occlusion"/>
</dbReference>
<dbReference type="InterPro" id="IPR003115">
    <property type="entry name" value="ParB_N"/>
</dbReference>
<accession>A0A8F6TWS5</accession>
<dbReference type="AlphaFoldDB" id="A0A8F6TWS5"/>
<dbReference type="PANTHER" id="PTHR33375">
    <property type="entry name" value="CHROMOSOME-PARTITIONING PROTEIN PARB-RELATED"/>
    <property type="match status" value="1"/>
</dbReference>
<feature type="domain" description="ParB-like N-terminal" evidence="1">
    <location>
        <begin position="6"/>
        <end position="101"/>
    </location>
</feature>
<dbReference type="GO" id="GO:0007059">
    <property type="term" value="P:chromosome segregation"/>
    <property type="evidence" value="ECO:0007669"/>
    <property type="project" value="TreeGrafter"/>
</dbReference>
<dbReference type="SMART" id="SM00470">
    <property type="entry name" value="ParB"/>
    <property type="match status" value="1"/>
</dbReference>
<organism evidence="2 3">
    <name type="scientific">Gymnodinialimonas ceratoperidinii</name>
    <dbReference type="NCBI Taxonomy" id="2856823"/>
    <lineage>
        <taxon>Bacteria</taxon>
        <taxon>Pseudomonadati</taxon>
        <taxon>Pseudomonadota</taxon>
        <taxon>Alphaproteobacteria</taxon>
        <taxon>Rhodobacterales</taxon>
        <taxon>Paracoccaceae</taxon>
        <taxon>Gymnodinialimonas</taxon>
    </lineage>
</organism>
<dbReference type="GO" id="GO:0005694">
    <property type="term" value="C:chromosome"/>
    <property type="evidence" value="ECO:0007669"/>
    <property type="project" value="TreeGrafter"/>
</dbReference>
<gene>
    <name evidence="2" type="ORF">KYE46_00915</name>
</gene>
<dbReference type="RefSeq" id="WP_219002799.1">
    <property type="nucleotide sequence ID" value="NZ_CP079194.1"/>
</dbReference>
<evidence type="ECO:0000313" key="2">
    <source>
        <dbReference type="EMBL" id="QXT39853.1"/>
    </source>
</evidence>
<dbReference type="Proteomes" id="UP000825009">
    <property type="component" value="Chromosome"/>
</dbReference>
<dbReference type="Pfam" id="PF02195">
    <property type="entry name" value="ParB_N"/>
    <property type="match status" value="1"/>
</dbReference>
<name>A0A8F6TWS5_9RHOB</name>
<protein>
    <submittedName>
        <fullName evidence="2">ParB N-terminal domain-containing protein</fullName>
    </submittedName>
</protein>
<evidence type="ECO:0000313" key="3">
    <source>
        <dbReference type="Proteomes" id="UP000825009"/>
    </source>
</evidence>
<proteinExistence type="predicted"/>